<dbReference type="CDD" id="cd02516">
    <property type="entry name" value="CDP-ME_synthetase"/>
    <property type="match status" value="1"/>
</dbReference>
<dbReference type="PANTHER" id="PTHR32125">
    <property type="entry name" value="2-C-METHYL-D-ERYTHRITOL 4-PHOSPHATE CYTIDYLYLTRANSFERASE, CHLOROPLASTIC"/>
    <property type="match status" value="1"/>
</dbReference>
<reference evidence="3" key="1">
    <citation type="submission" date="2019-08" db="EMBL/GenBank/DDBJ databases">
        <authorList>
            <person name="Kucharzyk K."/>
            <person name="Murdoch R.W."/>
            <person name="Higgins S."/>
            <person name="Loffler F."/>
        </authorList>
    </citation>
    <scope>NUCLEOTIDE SEQUENCE</scope>
</reference>
<evidence type="ECO:0000256" key="1">
    <source>
        <dbReference type="ARBA" id="ARBA00022679"/>
    </source>
</evidence>
<name>A0A645FMS0_9ZZZZ</name>
<dbReference type="SUPFAM" id="SSF53448">
    <property type="entry name" value="Nucleotide-diphospho-sugar transferases"/>
    <property type="match status" value="1"/>
</dbReference>
<dbReference type="AlphaFoldDB" id="A0A645FMS0"/>
<dbReference type="EC" id="2.7.7.60" evidence="3"/>
<comment type="caution">
    <text evidence="3">The sequence shown here is derived from an EMBL/GenBank/DDBJ whole genome shotgun (WGS) entry which is preliminary data.</text>
</comment>
<dbReference type="InterPro" id="IPR034683">
    <property type="entry name" value="IspD/TarI"/>
</dbReference>
<evidence type="ECO:0000256" key="2">
    <source>
        <dbReference type="ARBA" id="ARBA00022695"/>
    </source>
</evidence>
<dbReference type="EMBL" id="VSSQ01062544">
    <property type="protein sequence ID" value="MPN15705.1"/>
    <property type="molecule type" value="Genomic_DNA"/>
</dbReference>
<proteinExistence type="predicted"/>
<dbReference type="GO" id="GO:0050518">
    <property type="term" value="F:2-C-methyl-D-erythritol 4-phosphate cytidylyltransferase activity"/>
    <property type="evidence" value="ECO:0007669"/>
    <property type="project" value="UniProtKB-EC"/>
</dbReference>
<organism evidence="3">
    <name type="scientific">bioreactor metagenome</name>
    <dbReference type="NCBI Taxonomy" id="1076179"/>
    <lineage>
        <taxon>unclassified sequences</taxon>
        <taxon>metagenomes</taxon>
        <taxon>ecological metagenomes</taxon>
    </lineage>
</organism>
<dbReference type="InterPro" id="IPR029044">
    <property type="entry name" value="Nucleotide-diphossugar_trans"/>
</dbReference>
<keyword evidence="2 3" id="KW-0548">Nucleotidyltransferase</keyword>
<dbReference type="InterPro" id="IPR050088">
    <property type="entry name" value="IspD/TarI_cytidylyltransf_bact"/>
</dbReference>
<dbReference type="PANTHER" id="PTHR32125:SF4">
    <property type="entry name" value="2-C-METHYL-D-ERYTHRITOL 4-PHOSPHATE CYTIDYLYLTRANSFERASE, CHLOROPLASTIC"/>
    <property type="match status" value="1"/>
</dbReference>
<dbReference type="Pfam" id="PF01128">
    <property type="entry name" value="IspD"/>
    <property type="match status" value="1"/>
</dbReference>
<sequence>MGGAVAKQFMTLGNKPVLAHTVERFLAMETLPEIIMVLPEEYKQFWKDYCFENRLTFRHTLVSGGITRFHSVRNALSHITEPGLVAVHDGVRPFVTTSFLQGLYDLAEEHGAVVPVTEPVDSMRVREENGSTVVTDRSRYLMVQTPQVFNSRILLDAYKKAYSPSFTDDASVVESAGTKIFLAPGKITNIKITRPDDLVMANALLNVF</sequence>
<protein>
    <submittedName>
        <fullName evidence="3">2-C-methyl-D-erythritol 4-phosphate cytidylyltransferase</fullName>
        <ecNumber evidence="3">2.7.7.60</ecNumber>
    </submittedName>
</protein>
<evidence type="ECO:0000313" key="3">
    <source>
        <dbReference type="EMBL" id="MPN15705.1"/>
    </source>
</evidence>
<dbReference type="Gene3D" id="3.90.550.10">
    <property type="entry name" value="Spore Coat Polysaccharide Biosynthesis Protein SpsA, Chain A"/>
    <property type="match status" value="1"/>
</dbReference>
<accession>A0A645FMS0</accession>
<gene>
    <name evidence="3" type="primary">ispD_26</name>
    <name evidence="3" type="ORF">SDC9_163039</name>
</gene>
<keyword evidence="1 3" id="KW-0808">Transferase</keyword>